<evidence type="ECO:0000256" key="1">
    <source>
        <dbReference type="ARBA" id="ARBA00023015"/>
    </source>
</evidence>
<evidence type="ECO:0000256" key="2">
    <source>
        <dbReference type="ARBA" id="ARBA00023125"/>
    </source>
</evidence>
<evidence type="ECO:0000313" key="5">
    <source>
        <dbReference type="EMBL" id="TDQ81519.1"/>
    </source>
</evidence>
<evidence type="ECO:0000313" key="6">
    <source>
        <dbReference type="Proteomes" id="UP000295783"/>
    </source>
</evidence>
<dbReference type="AlphaFoldDB" id="A0A4R6WPU9"/>
<proteinExistence type="predicted"/>
<name>A0A4R6WPU9_9PROT</name>
<gene>
    <name evidence="5" type="ORF">A8950_2588</name>
</gene>
<dbReference type="GO" id="GO:0003677">
    <property type="term" value="F:DNA binding"/>
    <property type="evidence" value="ECO:0007669"/>
    <property type="project" value="UniProtKB-KW"/>
</dbReference>
<protein>
    <submittedName>
        <fullName evidence="5">DNA-binding MarR family transcriptional regulator</fullName>
    </submittedName>
</protein>
<dbReference type="EMBL" id="SNYW01000009">
    <property type="protein sequence ID" value="TDQ81519.1"/>
    <property type="molecule type" value="Genomic_DNA"/>
</dbReference>
<dbReference type="OrthoDB" id="7875071at2"/>
<dbReference type="RefSeq" id="WP_133614070.1">
    <property type="nucleotide sequence ID" value="NZ_SNYW01000009.1"/>
</dbReference>
<organism evidence="5 6">
    <name type="scientific">Dongia mobilis</name>
    <dbReference type="NCBI Taxonomy" id="578943"/>
    <lineage>
        <taxon>Bacteria</taxon>
        <taxon>Pseudomonadati</taxon>
        <taxon>Pseudomonadota</taxon>
        <taxon>Alphaproteobacteria</taxon>
        <taxon>Rhodospirillales</taxon>
        <taxon>Dongiaceae</taxon>
        <taxon>Dongia</taxon>
    </lineage>
</organism>
<evidence type="ECO:0000259" key="4">
    <source>
        <dbReference type="PROSITE" id="PS50995"/>
    </source>
</evidence>
<keyword evidence="2 5" id="KW-0238">DNA-binding</keyword>
<keyword evidence="3" id="KW-0804">Transcription</keyword>
<dbReference type="InterPro" id="IPR036390">
    <property type="entry name" value="WH_DNA-bd_sf"/>
</dbReference>
<dbReference type="Proteomes" id="UP000295783">
    <property type="component" value="Unassembled WGS sequence"/>
</dbReference>
<comment type="caution">
    <text evidence="5">The sequence shown here is derived from an EMBL/GenBank/DDBJ whole genome shotgun (WGS) entry which is preliminary data.</text>
</comment>
<dbReference type="PANTHER" id="PTHR42756">
    <property type="entry name" value="TRANSCRIPTIONAL REGULATOR, MARR"/>
    <property type="match status" value="1"/>
</dbReference>
<dbReference type="SMART" id="SM00347">
    <property type="entry name" value="HTH_MARR"/>
    <property type="match status" value="1"/>
</dbReference>
<dbReference type="InterPro" id="IPR036388">
    <property type="entry name" value="WH-like_DNA-bd_sf"/>
</dbReference>
<feature type="domain" description="HTH marR-type" evidence="4">
    <location>
        <begin position="1"/>
        <end position="137"/>
    </location>
</feature>
<accession>A0A4R6WPU9</accession>
<reference evidence="5 6" key="1">
    <citation type="submission" date="2019-03" db="EMBL/GenBank/DDBJ databases">
        <title>Genomic Encyclopedia of Type Strains, Phase III (KMG-III): the genomes of soil and plant-associated and newly described type strains.</title>
        <authorList>
            <person name="Whitman W."/>
        </authorList>
    </citation>
    <scope>NUCLEOTIDE SEQUENCE [LARGE SCALE GENOMIC DNA]</scope>
    <source>
        <strain evidence="5 6">CGMCC 1.7660</strain>
    </source>
</reference>
<dbReference type="PANTHER" id="PTHR42756:SF1">
    <property type="entry name" value="TRANSCRIPTIONAL REPRESSOR OF EMRAB OPERON"/>
    <property type="match status" value="1"/>
</dbReference>
<evidence type="ECO:0000256" key="3">
    <source>
        <dbReference type="ARBA" id="ARBA00023163"/>
    </source>
</evidence>
<keyword evidence="6" id="KW-1185">Reference proteome</keyword>
<sequence length="175" mass="18918">MTRADNRTANLLGAFALVTMDGIRSELGDLTAIGESDWAALIVLGQSPGITVDRLARIVHLSQPGAVRLVDRLAEEGWVERKLGNDRRARPLQLTAAGERMVRAMLLGRERVLAGALSALDAEERATLSELLDKMLRAAARERDEVSTDSACRLCDERACPQDRCPLTPGCGVVA</sequence>
<dbReference type="GO" id="GO:0003700">
    <property type="term" value="F:DNA-binding transcription factor activity"/>
    <property type="evidence" value="ECO:0007669"/>
    <property type="project" value="InterPro"/>
</dbReference>
<dbReference type="Pfam" id="PF12802">
    <property type="entry name" value="MarR_2"/>
    <property type="match status" value="1"/>
</dbReference>
<keyword evidence="1" id="KW-0805">Transcription regulation</keyword>
<dbReference type="InterPro" id="IPR000835">
    <property type="entry name" value="HTH_MarR-typ"/>
</dbReference>
<dbReference type="Gene3D" id="1.10.10.10">
    <property type="entry name" value="Winged helix-like DNA-binding domain superfamily/Winged helix DNA-binding domain"/>
    <property type="match status" value="1"/>
</dbReference>
<dbReference type="SUPFAM" id="SSF46785">
    <property type="entry name" value="Winged helix' DNA-binding domain"/>
    <property type="match status" value="1"/>
</dbReference>
<dbReference type="PROSITE" id="PS50995">
    <property type="entry name" value="HTH_MARR_2"/>
    <property type="match status" value="1"/>
</dbReference>
<dbReference type="PRINTS" id="PR00598">
    <property type="entry name" value="HTHMARR"/>
</dbReference>